<comment type="caution">
    <text evidence="2">The sequence shown here is derived from an EMBL/GenBank/DDBJ whole genome shotgun (WGS) entry which is preliminary data.</text>
</comment>
<dbReference type="CDD" id="cd00063">
    <property type="entry name" value="FN3"/>
    <property type="match status" value="1"/>
</dbReference>
<dbReference type="InterPro" id="IPR036116">
    <property type="entry name" value="FN3_sf"/>
</dbReference>
<dbReference type="Proteomes" id="UP001517367">
    <property type="component" value="Unassembled WGS sequence"/>
</dbReference>
<dbReference type="Pfam" id="PF18962">
    <property type="entry name" value="Por_Secre_tail"/>
    <property type="match status" value="1"/>
</dbReference>
<keyword evidence="3" id="KW-1185">Reference proteome</keyword>
<dbReference type="Pfam" id="PF00041">
    <property type="entry name" value="fn3"/>
    <property type="match status" value="1"/>
</dbReference>
<dbReference type="RefSeq" id="WP_171046950.1">
    <property type="nucleotide sequence ID" value="NZ_SRMP02000050.1"/>
</dbReference>
<sequence>MSFSQLTAQAQGASSAIFPMDFVPHEETLSQVYARETRLIDADSAFFIGYNTAVTNGTVSTWVNNYLSPINLAADKVGSTSYYHVVDLFELTKFAIDYNHRELDSILISKLAYAHALCLSTFKVESQNDINAGGTGYPFDLNTVHPANSFLSSAISLKLLGAYNGAVKDSTESFITRYVENKGQFDGFYQTTGYNKEIFMCDIGSNILYLYQSEPTKYPKTKQTFESFWLGLTQASYDGDNSPHYDASTGIWTALRMALLHNRLNDLKIRNDFLRMLTRMAKTVMSNGETAKWSKSMGGPLNSNRQLTNDASDELSWTLKMGYKLFNDPFLLYVARKYEDLRLSGGVASWQASKRTKVYPVGINYSSVRNVVPGVNTPLSFVTDRLTSKTQYNGLLLGRGDTNTKLVQDKMILSTGRHPRSPYFMMDMSYTQSKASVDQRIGADNLIFDGTHLCTYLDRPGNGNQINRPFLCPNNYTYPLVNATFGEAAPSADYNTKMGFNPSFDYVLQRDSAFNINENTAYGSVEYSKFQYNGVSAKREVMLLHNGILVVLDRMKASSAYAGGHNAGVIYQVWPSIQAQDTAKRWVLQGQHLPTLVDKTANPNGHNTLYYFPQVGSATQASILTDPNLPRNAICKAFSVSKSISANDSVNVLSLVIPVRNTSLVNTLISAIKTSESNGTFTILLPQDSVTAKFITFKPGQVPTIIDSAVVDTLALLPKGILDSLASSPTASYSVRHLRSGYLGAAMRVRRSNDNQLVDVYFDGTGIVSLSSKVSGAGGGPKSSNSLGTWVGSNSAYVTIWYDQSNNNNATQTTTAYQPRIINSGVIESLPNGMPALKMLNGATGGNGFNFTFNLLNLNNINAFFALRQDGNTANGNHLFGTSGPTGATAGKLQIHYYNATQLGMQSSATYGSSRLPITSGNFLSVRFKVTDAASGTGQILTSSKTGATVTSLLTTSLDATALTLFRYGNSATVRNFEGVSPEFIYYGSSLSDADATIIMNNQNNSFVQKAPISGAATAVTTNAFTANWTLPSGSAPSSYTYTLQYSSTSDFSSGTTTIANILSSQTSRTITGLSPNTDYWYRVLISVSGPGGGESGWSVVRTLKTLIIMPISLVDFNVKKTSSGALLNWKTVSESENDYFEIEHSVNGKNFASISKVNGAGNSSKLLAYNFVDRNPAAGLNYYRLRQVDINGDSDFSNFVSLNYSLSIGDVNIYPNPVADILHIDMATTSEKEFSIKIIDLSGKISKRFNLRSSKVEVNVNDLQSGAYLVEVTDTSTQKRLVLSKFIKQ</sequence>
<evidence type="ECO:0000313" key="2">
    <source>
        <dbReference type="EMBL" id="MFN0293493.1"/>
    </source>
</evidence>
<evidence type="ECO:0000313" key="3">
    <source>
        <dbReference type="Proteomes" id="UP001517367"/>
    </source>
</evidence>
<dbReference type="InterPro" id="IPR026444">
    <property type="entry name" value="Secre_tail"/>
</dbReference>
<dbReference type="InterPro" id="IPR013783">
    <property type="entry name" value="Ig-like_fold"/>
</dbReference>
<gene>
    <name evidence="2" type="ORF">E5L68_019085</name>
</gene>
<name>A0ABW9JQC9_9SPHI</name>
<evidence type="ECO:0000259" key="1">
    <source>
        <dbReference type="PROSITE" id="PS50853"/>
    </source>
</evidence>
<reference evidence="2 3" key="1">
    <citation type="submission" date="2024-12" db="EMBL/GenBank/DDBJ databases">
        <authorList>
            <person name="Hu S."/>
        </authorList>
    </citation>
    <scope>NUCLEOTIDE SEQUENCE [LARGE SCALE GENOMIC DNA]</scope>
    <source>
        <strain evidence="2 3">P-25</strain>
    </source>
</reference>
<dbReference type="Gene3D" id="2.60.40.10">
    <property type="entry name" value="Immunoglobulins"/>
    <property type="match status" value="1"/>
</dbReference>
<protein>
    <submittedName>
        <fullName evidence="2">T9SS type A sorting domain-containing protein</fullName>
    </submittedName>
</protein>
<proteinExistence type="predicted"/>
<dbReference type="EMBL" id="SRMP02000050">
    <property type="protein sequence ID" value="MFN0293493.1"/>
    <property type="molecule type" value="Genomic_DNA"/>
</dbReference>
<dbReference type="Gene3D" id="2.60.120.200">
    <property type="match status" value="1"/>
</dbReference>
<dbReference type="SUPFAM" id="SSF49265">
    <property type="entry name" value="Fibronectin type III"/>
    <property type="match status" value="1"/>
</dbReference>
<dbReference type="PROSITE" id="PS50853">
    <property type="entry name" value="FN3"/>
    <property type="match status" value="1"/>
</dbReference>
<dbReference type="InterPro" id="IPR003961">
    <property type="entry name" value="FN3_dom"/>
</dbReference>
<accession>A0ABW9JQC9</accession>
<organism evidence="2 3">
    <name type="scientific">Pedobacter helvus</name>
    <dbReference type="NCBI Taxonomy" id="2563444"/>
    <lineage>
        <taxon>Bacteria</taxon>
        <taxon>Pseudomonadati</taxon>
        <taxon>Bacteroidota</taxon>
        <taxon>Sphingobacteriia</taxon>
        <taxon>Sphingobacteriales</taxon>
        <taxon>Sphingobacteriaceae</taxon>
        <taxon>Pedobacter</taxon>
    </lineage>
</organism>
<dbReference type="NCBIfam" id="TIGR04183">
    <property type="entry name" value="Por_Secre_tail"/>
    <property type="match status" value="1"/>
</dbReference>
<feature type="domain" description="Fibronectin type-III" evidence="1">
    <location>
        <begin position="1011"/>
        <end position="1106"/>
    </location>
</feature>